<reference evidence="1 2" key="1">
    <citation type="submission" date="2019-05" db="EMBL/GenBank/DDBJ databases">
        <title>Genome sequencing of F202Z8.</title>
        <authorList>
            <person name="Kwon Y.M."/>
        </authorList>
    </citation>
    <scope>NUCLEOTIDE SEQUENCE [LARGE SCALE GENOMIC DNA]</scope>
    <source>
        <strain evidence="1 2">F202Z8</strain>
    </source>
</reference>
<name>A0A5B7SNT3_9FLAO</name>
<organism evidence="1 2">
    <name type="scientific">Aggregatimonas sangjinii</name>
    <dbReference type="NCBI Taxonomy" id="2583587"/>
    <lineage>
        <taxon>Bacteria</taxon>
        <taxon>Pseudomonadati</taxon>
        <taxon>Bacteroidota</taxon>
        <taxon>Flavobacteriia</taxon>
        <taxon>Flavobacteriales</taxon>
        <taxon>Flavobacteriaceae</taxon>
        <taxon>Aggregatimonas</taxon>
    </lineage>
</organism>
<dbReference type="SUPFAM" id="SSF160379">
    <property type="entry name" value="SP0830-like"/>
    <property type="match status" value="1"/>
</dbReference>
<dbReference type="Proteomes" id="UP000310017">
    <property type="component" value="Chromosome"/>
</dbReference>
<dbReference type="PANTHER" id="PTHR36439">
    <property type="entry name" value="BLL4334 PROTEIN"/>
    <property type="match status" value="1"/>
</dbReference>
<dbReference type="RefSeq" id="WP_138851007.1">
    <property type="nucleotide sequence ID" value="NZ_CP040710.1"/>
</dbReference>
<keyword evidence="2" id="KW-1185">Reference proteome</keyword>
<dbReference type="PANTHER" id="PTHR36439:SF1">
    <property type="entry name" value="DUF1697 DOMAIN-CONTAINING PROTEIN"/>
    <property type="match status" value="1"/>
</dbReference>
<protein>
    <submittedName>
        <fullName evidence="1">DUF1697 domain-containing protein</fullName>
    </submittedName>
</protein>
<accession>A0A5B7SNT3</accession>
<dbReference type="OrthoDB" id="9806494at2"/>
<dbReference type="EMBL" id="CP040710">
    <property type="protein sequence ID" value="QCW98652.1"/>
    <property type="molecule type" value="Genomic_DNA"/>
</dbReference>
<dbReference type="KEGG" id="asag:FGM00_00390"/>
<gene>
    <name evidence="1" type="ORF">FGM00_00390</name>
</gene>
<dbReference type="Pfam" id="PF08002">
    <property type="entry name" value="DUF1697"/>
    <property type="match status" value="1"/>
</dbReference>
<evidence type="ECO:0000313" key="1">
    <source>
        <dbReference type="EMBL" id="QCW98652.1"/>
    </source>
</evidence>
<dbReference type="AlphaFoldDB" id="A0A5B7SNT3"/>
<proteinExistence type="predicted"/>
<sequence>MHKYIALLRGINVSGQKKIIMSELRDMLKALNFQDVETYIQSGNIALKSSEGRNAKVAEKIKKAIADTFGYDVPVLVKTYGELKSIFKKNPFTDASDIEHKRVYFALLQETPQPELIKTFQQEKFEAEAFMVTNDCVYLNYKMGAGKAKLSNTLIERKLKVSATSRNYRTMVKLLEMAQ</sequence>
<dbReference type="PIRSF" id="PIRSF008502">
    <property type="entry name" value="UCP008502"/>
    <property type="match status" value="1"/>
</dbReference>
<dbReference type="InterPro" id="IPR012545">
    <property type="entry name" value="DUF1697"/>
</dbReference>
<dbReference type="Gene3D" id="3.30.70.1280">
    <property type="entry name" value="SP0830-like domains"/>
    <property type="match status" value="1"/>
</dbReference>
<evidence type="ECO:0000313" key="2">
    <source>
        <dbReference type="Proteomes" id="UP000310017"/>
    </source>
</evidence>